<reference evidence="3" key="1">
    <citation type="submission" date="2025-08" db="UniProtKB">
        <authorList>
            <consortium name="RefSeq"/>
        </authorList>
    </citation>
    <scope>IDENTIFICATION</scope>
    <source>
        <tissue evidence="3">Leaves</tissue>
    </source>
</reference>
<feature type="compositionally biased region" description="Basic and acidic residues" evidence="1">
    <location>
        <begin position="70"/>
        <end position="87"/>
    </location>
</feature>
<sequence>MSLLKVKLKLLIQLLRKRKPESREKNSGHCSRGKGWSKTKSFLSKHIGSVFSEALGNNESQEMLSISQEQEGKHDRIDRSTTKEHSEGQGIAPNDQEVLGRRGEVFGERSLQQSVNAGNSFSGSFATNVNLSGEQERSKQLARIPSRRCSSHKKRRHAKLKLKKGIQQGKESEEEDEESGGIELCKKKILMGGKCRPLNKSGTLQYDENGILLPEVP</sequence>
<dbReference type="RefSeq" id="XP_071937594.1">
    <property type="nucleotide sequence ID" value="XM_072081493.1"/>
</dbReference>
<evidence type="ECO:0000313" key="3">
    <source>
        <dbReference type="RefSeq" id="XP_071937594.1"/>
    </source>
</evidence>
<dbReference type="PANTHER" id="PTHR33237:SF39">
    <property type="match status" value="1"/>
</dbReference>
<dbReference type="Proteomes" id="UP001652660">
    <property type="component" value="Chromosome 2e"/>
</dbReference>
<feature type="region of interest" description="Disordered" evidence="1">
    <location>
        <begin position="131"/>
        <end position="182"/>
    </location>
</feature>
<feature type="compositionally biased region" description="Polar residues" evidence="1">
    <location>
        <begin position="60"/>
        <end position="69"/>
    </location>
</feature>
<organism evidence="2 3">
    <name type="scientific">Coffea arabica</name>
    <name type="common">Arabian coffee</name>
    <dbReference type="NCBI Taxonomy" id="13443"/>
    <lineage>
        <taxon>Eukaryota</taxon>
        <taxon>Viridiplantae</taxon>
        <taxon>Streptophyta</taxon>
        <taxon>Embryophyta</taxon>
        <taxon>Tracheophyta</taxon>
        <taxon>Spermatophyta</taxon>
        <taxon>Magnoliopsida</taxon>
        <taxon>eudicotyledons</taxon>
        <taxon>Gunneridae</taxon>
        <taxon>Pentapetalae</taxon>
        <taxon>asterids</taxon>
        <taxon>lamiids</taxon>
        <taxon>Gentianales</taxon>
        <taxon>Rubiaceae</taxon>
        <taxon>Ixoroideae</taxon>
        <taxon>Gardenieae complex</taxon>
        <taxon>Bertiereae - Coffeeae clade</taxon>
        <taxon>Coffeeae</taxon>
        <taxon>Coffea</taxon>
    </lineage>
</organism>
<evidence type="ECO:0000313" key="2">
    <source>
        <dbReference type="Proteomes" id="UP001652660"/>
    </source>
</evidence>
<dbReference type="GeneID" id="140037370"/>
<dbReference type="PANTHER" id="PTHR33237">
    <property type="entry name" value="F2P16.13 PROTEIN-RELATED"/>
    <property type="match status" value="1"/>
</dbReference>
<accession>A0ABM4X0N4</accession>
<protein>
    <submittedName>
        <fullName evidence="3">Uncharacterized protein</fullName>
    </submittedName>
</protein>
<evidence type="ECO:0000256" key="1">
    <source>
        <dbReference type="SAM" id="MobiDB-lite"/>
    </source>
</evidence>
<proteinExistence type="predicted"/>
<name>A0ABM4X0N4_COFAR</name>
<gene>
    <name evidence="3" type="primary">LOC140037370</name>
</gene>
<feature type="region of interest" description="Disordered" evidence="1">
    <location>
        <begin position="60"/>
        <end position="99"/>
    </location>
</feature>
<feature type="compositionally biased region" description="Basic residues" evidence="1">
    <location>
        <begin position="145"/>
        <end position="164"/>
    </location>
</feature>
<keyword evidence="2" id="KW-1185">Reference proteome</keyword>